<feature type="region of interest" description="Disordered" evidence="1">
    <location>
        <begin position="24"/>
        <end position="43"/>
    </location>
</feature>
<protein>
    <submittedName>
        <fullName evidence="2">Uncharacterized protein</fullName>
    </submittedName>
</protein>
<sequence length="43" mass="4621">MHSLLHGRGSLTFMGVGFEQLSKVGEEQGEAGGDDKNQQCERG</sequence>
<evidence type="ECO:0000256" key="1">
    <source>
        <dbReference type="SAM" id="MobiDB-lite"/>
    </source>
</evidence>
<dbReference type="AlphaFoldDB" id="A0A0A9E113"/>
<evidence type="ECO:0000313" key="2">
    <source>
        <dbReference type="EMBL" id="JAD92693.1"/>
    </source>
</evidence>
<name>A0A0A9E113_ARUDO</name>
<proteinExistence type="predicted"/>
<feature type="compositionally biased region" description="Basic and acidic residues" evidence="1">
    <location>
        <begin position="33"/>
        <end position="43"/>
    </location>
</feature>
<reference evidence="2" key="2">
    <citation type="journal article" date="2015" name="Data Brief">
        <title>Shoot transcriptome of the giant reed, Arundo donax.</title>
        <authorList>
            <person name="Barrero R.A."/>
            <person name="Guerrero F.D."/>
            <person name="Moolhuijzen P."/>
            <person name="Goolsby J.A."/>
            <person name="Tidwell J."/>
            <person name="Bellgard S.E."/>
            <person name="Bellgard M.I."/>
        </authorList>
    </citation>
    <scope>NUCLEOTIDE SEQUENCE</scope>
    <source>
        <tissue evidence="2">Shoot tissue taken approximately 20 cm above the soil surface</tissue>
    </source>
</reference>
<organism evidence="2">
    <name type="scientific">Arundo donax</name>
    <name type="common">Giant reed</name>
    <name type="synonym">Donax arundinaceus</name>
    <dbReference type="NCBI Taxonomy" id="35708"/>
    <lineage>
        <taxon>Eukaryota</taxon>
        <taxon>Viridiplantae</taxon>
        <taxon>Streptophyta</taxon>
        <taxon>Embryophyta</taxon>
        <taxon>Tracheophyta</taxon>
        <taxon>Spermatophyta</taxon>
        <taxon>Magnoliopsida</taxon>
        <taxon>Liliopsida</taxon>
        <taxon>Poales</taxon>
        <taxon>Poaceae</taxon>
        <taxon>PACMAD clade</taxon>
        <taxon>Arundinoideae</taxon>
        <taxon>Arundineae</taxon>
        <taxon>Arundo</taxon>
    </lineage>
</organism>
<reference evidence="2" key="1">
    <citation type="submission" date="2014-09" db="EMBL/GenBank/DDBJ databases">
        <authorList>
            <person name="Magalhaes I.L.F."/>
            <person name="Oliveira U."/>
            <person name="Santos F.R."/>
            <person name="Vidigal T.H.D.A."/>
            <person name="Brescovit A.D."/>
            <person name="Santos A.J."/>
        </authorList>
    </citation>
    <scope>NUCLEOTIDE SEQUENCE</scope>
    <source>
        <tissue evidence="2">Shoot tissue taken approximately 20 cm above the soil surface</tissue>
    </source>
</reference>
<accession>A0A0A9E113</accession>
<dbReference type="EMBL" id="GBRH01205202">
    <property type="protein sequence ID" value="JAD92693.1"/>
    <property type="molecule type" value="Transcribed_RNA"/>
</dbReference>